<keyword evidence="3" id="KW-1185">Reference proteome</keyword>
<comment type="caution">
    <text evidence="2">The sequence shown here is derived from an EMBL/GenBank/DDBJ whole genome shotgun (WGS) entry which is preliminary data.</text>
</comment>
<evidence type="ECO:0000313" key="3">
    <source>
        <dbReference type="Proteomes" id="UP000693970"/>
    </source>
</evidence>
<name>A0A9K3PEP3_9STRA</name>
<organism evidence="2 3">
    <name type="scientific">Nitzschia inconspicua</name>
    <dbReference type="NCBI Taxonomy" id="303405"/>
    <lineage>
        <taxon>Eukaryota</taxon>
        <taxon>Sar</taxon>
        <taxon>Stramenopiles</taxon>
        <taxon>Ochrophyta</taxon>
        <taxon>Bacillariophyta</taxon>
        <taxon>Bacillariophyceae</taxon>
        <taxon>Bacillariophycidae</taxon>
        <taxon>Bacillariales</taxon>
        <taxon>Bacillariaceae</taxon>
        <taxon>Nitzschia</taxon>
    </lineage>
</organism>
<evidence type="ECO:0000256" key="1">
    <source>
        <dbReference type="SAM" id="MobiDB-lite"/>
    </source>
</evidence>
<dbReference type="AlphaFoldDB" id="A0A9K3PEP3"/>
<reference evidence="2" key="2">
    <citation type="submission" date="2021-04" db="EMBL/GenBank/DDBJ databases">
        <authorList>
            <person name="Podell S."/>
        </authorList>
    </citation>
    <scope>NUCLEOTIDE SEQUENCE</scope>
    <source>
        <strain evidence="2">Hildebrandi</strain>
    </source>
</reference>
<gene>
    <name evidence="2" type="ORF">IV203_032303</name>
</gene>
<sequence length="241" mass="27468">MADALDTLGPGIIAKRTNTPPPGSLVPEGWHIQKTCQTKILVWWSPTKDLASKPAFSLIYDEGKHRAHNPIDWEAWYRYRTRKHPANPDWDVETYPPKPDLPHFVLVAVAAEVLSITPNINPADAAKSVRDRYRNPPHPFFAKPGSFHKMLMEQIRDYAGRAKRRLKSMKPSPTVDRVEYFSDIDTYISTHRIDLRPTATDWLETRSENGSRMDARNGITLLADSMDVSRATTPWKADPSR</sequence>
<dbReference type="EMBL" id="JAGRRH010000022">
    <property type="protein sequence ID" value="KAG7344772.1"/>
    <property type="molecule type" value="Genomic_DNA"/>
</dbReference>
<feature type="region of interest" description="Disordered" evidence="1">
    <location>
        <begin position="1"/>
        <end position="25"/>
    </location>
</feature>
<proteinExistence type="predicted"/>
<accession>A0A9K3PEP3</accession>
<evidence type="ECO:0000313" key="2">
    <source>
        <dbReference type="EMBL" id="KAG7344772.1"/>
    </source>
</evidence>
<reference evidence="2" key="1">
    <citation type="journal article" date="2021" name="Sci. Rep.">
        <title>Diploid genomic architecture of Nitzschia inconspicua, an elite biomass production diatom.</title>
        <authorList>
            <person name="Oliver A."/>
            <person name="Podell S."/>
            <person name="Pinowska A."/>
            <person name="Traller J.C."/>
            <person name="Smith S.R."/>
            <person name="McClure R."/>
            <person name="Beliaev A."/>
            <person name="Bohutskyi P."/>
            <person name="Hill E.A."/>
            <person name="Rabines A."/>
            <person name="Zheng H."/>
            <person name="Allen L.Z."/>
            <person name="Kuo A."/>
            <person name="Grigoriev I.V."/>
            <person name="Allen A.E."/>
            <person name="Hazlebeck D."/>
            <person name="Allen E.E."/>
        </authorList>
    </citation>
    <scope>NUCLEOTIDE SEQUENCE</scope>
    <source>
        <strain evidence="2">Hildebrandi</strain>
    </source>
</reference>
<protein>
    <submittedName>
        <fullName evidence="2">Uncharacterized protein</fullName>
    </submittedName>
</protein>
<dbReference type="Proteomes" id="UP000693970">
    <property type="component" value="Unassembled WGS sequence"/>
</dbReference>